<dbReference type="EMBL" id="JPKZ01001879">
    <property type="protein sequence ID" value="KHN79672.1"/>
    <property type="molecule type" value="Genomic_DNA"/>
</dbReference>
<dbReference type="AlphaFoldDB" id="A0A0B2VE19"/>
<keyword evidence="1" id="KW-0812">Transmembrane</keyword>
<organism evidence="2 3">
    <name type="scientific">Toxocara canis</name>
    <name type="common">Canine roundworm</name>
    <dbReference type="NCBI Taxonomy" id="6265"/>
    <lineage>
        <taxon>Eukaryota</taxon>
        <taxon>Metazoa</taxon>
        <taxon>Ecdysozoa</taxon>
        <taxon>Nematoda</taxon>
        <taxon>Chromadorea</taxon>
        <taxon>Rhabditida</taxon>
        <taxon>Spirurina</taxon>
        <taxon>Ascaridomorpha</taxon>
        <taxon>Ascaridoidea</taxon>
        <taxon>Toxocaridae</taxon>
        <taxon>Toxocara</taxon>
    </lineage>
</organism>
<keyword evidence="1" id="KW-0472">Membrane</keyword>
<feature type="non-terminal residue" evidence="2">
    <location>
        <position position="1"/>
    </location>
</feature>
<proteinExistence type="predicted"/>
<evidence type="ECO:0008006" key="4">
    <source>
        <dbReference type="Google" id="ProtNLM"/>
    </source>
</evidence>
<keyword evidence="3" id="KW-1185">Reference proteome</keyword>
<gene>
    <name evidence="2" type="ORF">Tcan_00406</name>
</gene>
<feature type="transmembrane region" description="Helical" evidence="1">
    <location>
        <begin position="6"/>
        <end position="23"/>
    </location>
</feature>
<reference evidence="2 3" key="1">
    <citation type="submission" date="2014-11" db="EMBL/GenBank/DDBJ databases">
        <title>Genetic blueprint of the zoonotic pathogen Toxocara canis.</title>
        <authorList>
            <person name="Zhu X.-Q."/>
            <person name="Korhonen P.K."/>
            <person name="Cai H."/>
            <person name="Young N.D."/>
            <person name="Nejsum P."/>
            <person name="von Samson-Himmelstjerna G."/>
            <person name="Boag P.R."/>
            <person name="Tan P."/>
            <person name="Li Q."/>
            <person name="Min J."/>
            <person name="Yang Y."/>
            <person name="Wang X."/>
            <person name="Fang X."/>
            <person name="Hall R.S."/>
            <person name="Hofmann A."/>
            <person name="Sternberg P.W."/>
            <person name="Jex A.R."/>
            <person name="Gasser R.B."/>
        </authorList>
    </citation>
    <scope>NUCLEOTIDE SEQUENCE [LARGE SCALE GENOMIC DNA]</scope>
    <source>
        <strain evidence="2">PN_DK_2014</strain>
    </source>
</reference>
<dbReference type="Proteomes" id="UP000031036">
    <property type="component" value="Unassembled WGS sequence"/>
</dbReference>
<dbReference type="OrthoDB" id="5857186at2759"/>
<protein>
    <recommendedName>
        <fullName evidence="4">G_PROTEIN_RECEP_F1_2 domain-containing protein</fullName>
    </recommendedName>
</protein>
<comment type="caution">
    <text evidence="2">The sequence shown here is derived from an EMBL/GenBank/DDBJ whole genome shotgun (WGS) entry which is preliminary data.</text>
</comment>
<feature type="non-terminal residue" evidence="2">
    <location>
        <position position="112"/>
    </location>
</feature>
<feature type="transmembrane region" description="Helical" evidence="1">
    <location>
        <begin position="86"/>
        <end position="107"/>
    </location>
</feature>
<feature type="transmembrane region" description="Helical" evidence="1">
    <location>
        <begin position="49"/>
        <end position="66"/>
    </location>
</feature>
<evidence type="ECO:0000313" key="3">
    <source>
        <dbReference type="Proteomes" id="UP000031036"/>
    </source>
</evidence>
<accession>A0A0B2VE19</accession>
<evidence type="ECO:0000256" key="1">
    <source>
        <dbReference type="SAM" id="Phobius"/>
    </source>
</evidence>
<sequence length="112" mass="12568">FDIRILASVGSVIICLVVFLLSLKHTKRLKKVHRGQQWISDFEQRQRRLTATMCVACAFTLFLYVIPVCIDLSLGGTTDVLTSNILSIYTAISTNLSPFTNIVVIAMRHLDI</sequence>
<keyword evidence="1" id="KW-1133">Transmembrane helix</keyword>
<evidence type="ECO:0000313" key="2">
    <source>
        <dbReference type="EMBL" id="KHN79672.1"/>
    </source>
</evidence>
<name>A0A0B2VE19_TOXCA</name>